<proteinExistence type="predicted"/>
<comment type="caution">
    <text evidence="1">The sequence shown here is derived from an EMBL/GenBank/DDBJ whole genome shotgun (WGS) entry which is preliminary data.</text>
</comment>
<gene>
    <name evidence="1" type="ORF">BV22DRAFT_1128079</name>
</gene>
<evidence type="ECO:0000313" key="2">
    <source>
        <dbReference type="Proteomes" id="UP000790709"/>
    </source>
</evidence>
<reference evidence="1" key="1">
    <citation type="journal article" date="2021" name="New Phytol.">
        <title>Evolutionary innovations through gain and loss of genes in the ectomycorrhizal Boletales.</title>
        <authorList>
            <person name="Wu G."/>
            <person name="Miyauchi S."/>
            <person name="Morin E."/>
            <person name="Kuo A."/>
            <person name="Drula E."/>
            <person name="Varga T."/>
            <person name="Kohler A."/>
            <person name="Feng B."/>
            <person name="Cao Y."/>
            <person name="Lipzen A."/>
            <person name="Daum C."/>
            <person name="Hundley H."/>
            <person name="Pangilinan J."/>
            <person name="Johnson J."/>
            <person name="Barry K."/>
            <person name="LaButti K."/>
            <person name="Ng V."/>
            <person name="Ahrendt S."/>
            <person name="Min B."/>
            <person name="Choi I.G."/>
            <person name="Park H."/>
            <person name="Plett J.M."/>
            <person name="Magnuson J."/>
            <person name="Spatafora J.W."/>
            <person name="Nagy L.G."/>
            <person name="Henrissat B."/>
            <person name="Grigoriev I.V."/>
            <person name="Yang Z.L."/>
            <person name="Xu J."/>
            <person name="Martin F.M."/>
        </authorList>
    </citation>
    <scope>NUCLEOTIDE SEQUENCE</scope>
    <source>
        <strain evidence="1">KUC20120723A-06</strain>
    </source>
</reference>
<accession>A0ACB8BLJ5</accession>
<evidence type="ECO:0000313" key="1">
    <source>
        <dbReference type="EMBL" id="KAH7926609.1"/>
    </source>
</evidence>
<name>A0ACB8BLJ5_9AGAM</name>
<keyword evidence="2" id="KW-1185">Reference proteome</keyword>
<sequence length="589" mass="65911">MSSSRVPAPITVLTPELSGRLKERTEGVLAHLIKTNMHTRYVCESPVFDDFRSAVENLGETGCEDRDEMLLESYRTHIPLTNYDSYEPFVSKFLGPSCAEEEVKDLFSPGLPYFIAVSSATSGKAAKFFAKYRHPPGISYETVDRSANPVSKSGGKNCIVYSLNYRQLVEVKDQGGETLKRFPVTLMSSGSIRMQNGMDIEKDPWMIKLTAPRATSPVAVSYVRNYRSFLLMHALFALADPMLETMNTLFGTVFLDLVRYMEEEWDYLISCIETGQLPDYEGVDHVREYLEPKFAPNPSRAAELRAIGIATTTPGWLVKIWPEFKVVVGIASGVFAAAIPKMRHYLGPTVLMRSLGFTASETYIGMVYNPSDLNLFKVACDDIIEYLDVSRNQTAASLVPAWEIEAGHKYEVVVTTRDGMWRYRLGDIIEVAGFDPGDGAPILKYVERRNVAIRLGGAMTSEKQLADAIFAAQDALGQVLEFTVMIDDRVLPCRFGYLVEVQGTVAASSKALEQLRDDLCRSNVNIKRSLELKTIGEPTIRILKPGTFRDFRKWKIESSNSGAGQMKVPVVLWDQAAQNWMLERVIQEV</sequence>
<dbReference type="Proteomes" id="UP000790709">
    <property type="component" value="Unassembled WGS sequence"/>
</dbReference>
<organism evidence="1 2">
    <name type="scientific">Leucogyrophana mollusca</name>
    <dbReference type="NCBI Taxonomy" id="85980"/>
    <lineage>
        <taxon>Eukaryota</taxon>
        <taxon>Fungi</taxon>
        <taxon>Dikarya</taxon>
        <taxon>Basidiomycota</taxon>
        <taxon>Agaricomycotina</taxon>
        <taxon>Agaricomycetes</taxon>
        <taxon>Agaricomycetidae</taxon>
        <taxon>Boletales</taxon>
        <taxon>Boletales incertae sedis</taxon>
        <taxon>Leucogyrophana</taxon>
    </lineage>
</organism>
<protein>
    <submittedName>
        <fullName evidence="1">Uncharacterized protein</fullName>
    </submittedName>
</protein>
<dbReference type="EMBL" id="MU266380">
    <property type="protein sequence ID" value="KAH7926609.1"/>
    <property type="molecule type" value="Genomic_DNA"/>
</dbReference>